<keyword evidence="4" id="KW-0732">Signal</keyword>
<proteinExistence type="predicted"/>
<dbReference type="InterPro" id="IPR051610">
    <property type="entry name" value="GPI/OXD"/>
</dbReference>
<feature type="binding site" evidence="3">
    <location>
        <position position="124"/>
    </location>
    <ligand>
        <name>Mn(2+)</name>
        <dbReference type="ChEBI" id="CHEBI:29035"/>
        <label>1</label>
    </ligand>
</feature>
<dbReference type="InterPro" id="IPR011051">
    <property type="entry name" value="RmlC_Cupin_sf"/>
</dbReference>
<keyword evidence="3" id="KW-0464">Manganese</keyword>
<reference evidence="6 7" key="1">
    <citation type="submission" date="2016-05" db="EMBL/GenBank/DDBJ databases">
        <title>A degradative enzymes factory behind the ericoid mycorrhizal symbiosis.</title>
        <authorList>
            <consortium name="DOE Joint Genome Institute"/>
            <person name="Martino E."/>
            <person name="Morin E."/>
            <person name="Grelet G."/>
            <person name="Kuo A."/>
            <person name="Kohler A."/>
            <person name="Daghino S."/>
            <person name="Barry K."/>
            <person name="Choi C."/>
            <person name="Cichocki N."/>
            <person name="Clum A."/>
            <person name="Copeland A."/>
            <person name="Hainaut M."/>
            <person name="Haridas S."/>
            <person name="Labutti K."/>
            <person name="Lindquist E."/>
            <person name="Lipzen A."/>
            <person name="Khouja H.-R."/>
            <person name="Murat C."/>
            <person name="Ohm R."/>
            <person name="Olson A."/>
            <person name="Spatafora J."/>
            <person name="Veneault-Fourrey C."/>
            <person name="Henrissat B."/>
            <person name="Grigoriev I."/>
            <person name="Martin F."/>
            <person name="Perotto S."/>
        </authorList>
    </citation>
    <scope>NUCLEOTIDE SEQUENCE [LARGE SCALE GENOMIC DNA]</scope>
    <source>
        <strain evidence="6 7">UAMH 7357</strain>
    </source>
</reference>
<dbReference type="GO" id="GO:0033609">
    <property type="term" value="P:oxalate metabolic process"/>
    <property type="evidence" value="ECO:0007669"/>
    <property type="project" value="InterPro"/>
</dbReference>
<gene>
    <name evidence="6" type="ORF">NA56DRAFT_676757</name>
</gene>
<dbReference type="Gene3D" id="2.60.120.10">
    <property type="entry name" value="Jelly Rolls"/>
    <property type="match status" value="2"/>
</dbReference>
<feature type="binding site" evidence="3">
    <location>
        <position position="163"/>
    </location>
    <ligand>
        <name>Mn(2+)</name>
        <dbReference type="ChEBI" id="CHEBI:29035"/>
        <label>1</label>
    </ligand>
</feature>
<name>A0A2J6QJH4_9HELO</name>
<dbReference type="InterPro" id="IPR014710">
    <property type="entry name" value="RmlC-like_jellyroll"/>
</dbReference>
<feature type="binding site" evidence="3">
    <location>
        <position position="120"/>
    </location>
    <ligand>
        <name>Mn(2+)</name>
        <dbReference type="ChEBI" id="CHEBI:29035"/>
        <label>1</label>
    </ligand>
</feature>
<feature type="signal peptide" evidence="4">
    <location>
        <begin position="1"/>
        <end position="18"/>
    </location>
</feature>
<evidence type="ECO:0000256" key="2">
    <source>
        <dbReference type="PIRSR" id="PIRSR617774-1"/>
    </source>
</evidence>
<dbReference type="PANTHER" id="PTHR35848:SF9">
    <property type="entry name" value="SLL1358 PROTEIN"/>
    <property type="match status" value="1"/>
</dbReference>
<evidence type="ECO:0000313" key="6">
    <source>
        <dbReference type="EMBL" id="PMD26394.1"/>
    </source>
</evidence>
<feature type="binding site" evidence="3">
    <location>
        <position position="280"/>
    </location>
    <ligand>
        <name>Mn(2+)</name>
        <dbReference type="ChEBI" id="CHEBI:29035"/>
        <label>2</label>
    </ligand>
</feature>
<dbReference type="OrthoDB" id="10263073at2759"/>
<dbReference type="SMART" id="SM00835">
    <property type="entry name" value="Cupin_1"/>
    <property type="match status" value="2"/>
</dbReference>
<feature type="chain" id="PRO_5014332134" evidence="4">
    <location>
        <begin position="19"/>
        <end position="382"/>
    </location>
</feature>
<evidence type="ECO:0000313" key="7">
    <source>
        <dbReference type="Proteomes" id="UP000235672"/>
    </source>
</evidence>
<dbReference type="PANTHER" id="PTHR35848">
    <property type="entry name" value="OXALATE-BINDING PROTEIN"/>
    <property type="match status" value="1"/>
</dbReference>
<dbReference type="Pfam" id="PF00190">
    <property type="entry name" value="Cupin_1"/>
    <property type="match status" value="2"/>
</dbReference>
<comment type="cofactor">
    <cofactor evidence="3">
        <name>Mn(2+)</name>
        <dbReference type="ChEBI" id="CHEBI:29035"/>
    </cofactor>
    <text evidence="3">Binds 2 manganese ions per subunit.</text>
</comment>
<dbReference type="InterPro" id="IPR006045">
    <property type="entry name" value="Cupin_1"/>
</dbReference>
<feature type="domain" description="Cupin type-1" evidence="5">
    <location>
        <begin position="83"/>
        <end position="216"/>
    </location>
</feature>
<dbReference type="AlphaFoldDB" id="A0A2J6QJH4"/>
<evidence type="ECO:0000256" key="1">
    <source>
        <dbReference type="ARBA" id="ARBA00022723"/>
    </source>
</evidence>
<sequence length="382" mass="41227">MKFAYLAIVFGAATAASGSTLDKKSEFAQGEPIDDNGKGGPILGGTNHQIDLQNPDNLGAESTDAGTVVNLKWSFSNSKTKIFNGGRTREQVVTDIPASTDIAGAQQHLKKGAVRELHWHRVAEWGFVYTGEVLVSAVDENGDYQVDKLQVGDIWYFSKGSAHTVQGLADENEYLFAFDDGNFDALGTTFMVDDWIIHTPPEVLAKNFGVNASVFTTVPTPDPYILNGTVSTANSTGASAGLFGNSSYVNFPIATTIAAAIVNLEPNGLRELHWHPNAAEWLCFINGTGRATIFLGSATARTFDFTSGDTAVFPDNSGHHIENTSATQNLTWIELYKSDRVADISLTQWLALTPSDIVANTLKIPLSVVQQLKKQKELLLKG</sequence>
<feature type="active site" description="Proton donor" evidence="2">
    <location>
        <position position="334"/>
    </location>
</feature>
<dbReference type="Proteomes" id="UP000235672">
    <property type="component" value="Unassembled WGS sequence"/>
</dbReference>
<evidence type="ECO:0000256" key="4">
    <source>
        <dbReference type="SAM" id="SignalP"/>
    </source>
</evidence>
<keyword evidence="1 3" id="KW-0479">Metal-binding</keyword>
<dbReference type="GO" id="GO:0046872">
    <property type="term" value="F:metal ion binding"/>
    <property type="evidence" value="ECO:0007669"/>
    <property type="project" value="UniProtKB-KW"/>
</dbReference>
<feature type="binding site" evidence="3">
    <location>
        <position position="118"/>
    </location>
    <ligand>
        <name>Mn(2+)</name>
        <dbReference type="ChEBI" id="CHEBI:29035"/>
        <label>1</label>
    </ligand>
</feature>
<feature type="binding site" evidence="3">
    <location>
        <position position="273"/>
    </location>
    <ligand>
        <name>Mn(2+)</name>
        <dbReference type="ChEBI" id="CHEBI:29035"/>
        <label>2</label>
    </ligand>
</feature>
<feature type="binding site" evidence="3">
    <location>
        <position position="275"/>
    </location>
    <ligand>
        <name>Mn(2+)</name>
        <dbReference type="ChEBI" id="CHEBI:29035"/>
        <label>2</label>
    </ligand>
</feature>
<keyword evidence="7" id="KW-1185">Reference proteome</keyword>
<evidence type="ECO:0000256" key="3">
    <source>
        <dbReference type="PIRSR" id="PIRSR617774-2"/>
    </source>
</evidence>
<feature type="domain" description="Cupin type-1" evidence="5">
    <location>
        <begin position="231"/>
        <end position="370"/>
    </location>
</feature>
<accession>A0A2J6QJH4</accession>
<dbReference type="EMBL" id="KZ613468">
    <property type="protein sequence ID" value="PMD26394.1"/>
    <property type="molecule type" value="Genomic_DNA"/>
</dbReference>
<protein>
    <submittedName>
        <fullName evidence="6">Thermophilic glucose-6-phosphate isomerase</fullName>
    </submittedName>
</protein>
<dbReference type="GO" id="GO:0016853">
    <property type="term" value="F:isomerase activity"/>
    <property type="evidence" value="ECO:0007669"/>
    <property type="project" value="UniProtKB-KW"/>
</dbReference>
<evidence type="ECO:0000259" key="5">
    <source>
        <dbReference type="SMART" id="SM00835"/>
    </source>
</evidence>
<dbReference type="STRING" id="1745343.A0A2J6QJH4"/>
<dbReference type="NCBIfam" id="TIGR03404">
    <property type="entry name" value="bicupin_oxalic"/>
    <property type="match status" value="1"/>
</dbReference>
<keyword evidence="6" id="KW-0413">Isomerase</keyword>
<organism evidence="6 7">
    <name type="scientific">Hyaloscypha hepaticicola</name>
    <dbReference type="NCBI Taxonomy" id="2082293"/>
    <lineage>
        <taxon>Eukaryota</taxon>
        <taxon>Fungi</taxon>
        <taxon>Dikarya</taxon>
        <taxon>Ascomycota</taxon>
        <taxon>Pezizomycotina</taxon>
        <taxon>Leotiomycetes</taxon>
        <taxon>Helotiales</taxon>
        <taxon>Hyaloscyphaceae</taxon>
        <taxon>Hyaloscypha</taxon>
    </lineage>
</organism>
<dbReference type="SUPFAM" id="SSF51182">
    <property type="entry name" value="RmlC-like cupins"/>
    <property type="match status" value="1"/>
</dbReference>
<dbReference type="InterPro" id="IPR017774">
    <property type="entry name" value="Bicupin_oxalate_deCO2ase/Oxase"/>
</dbReference>
<feature type="binding site" evidence="3">
    <location>
        <position position="319"/>
    </location>
    <ligand>
        <name>Mn(2+)</name>
        <dbReference type="ChEBI" id="CHEBI:29035"/>
        <label>2</label>
    </ligand>
</feature>